<reference evidence="3 4" key="1">
    <citation type="submission" date="2021-04" db="EMBL/GenBank/DDBJ databases">
        <title>Paenibacillus sp. DLE-14 whole genome sequence.</title>
        <authorList>
            <person name="Ham Y.J."/>
        </authorList>
    </citation>
    <scope>NUCLEOTIDE SEQUENCE [LARGE SCALE GENOMIC DNA]</scope>
    <source>
        <strain evidence="3 4">DLE-14</strain>
    </source>
</reference>
<feature type="compositionally biased region" description="Low complexity" evidence="1">
    <location>
        <begin position="13"/>
        <end position="27"/>
    </location>
</feature>
<feature type="signal peptide" evidence="2">
    <location>
        <begin position="1"/>
        <end position="16"/>
    </location>
</feature>
<evidence type="ECO:0000256" key="2">
    <source>
        <dbReference type="SAM" id="SignalP"/>
    </source>
</evidence>
<feature type="region of interest" description="Disordered" evidence="1">
    <location>
        <begin position="13"/>
        <end position="57"/>
    </location>
</feature>
<gene>
    <name evidence="3" type="ORF">I8J30_32720</name>
</gene>
<evidence type="ECO:0000313" key="3">
    <source>
        <dbReference type="EMBL" id="MBP3967421.1"/>
    </source>
</evidence>
<feature type="chain" id="PRO_5046425494" evidence="2">
    <location>
        <begin position="17"/>
        <end position="124"/>
    </location>
</feature>
<proteinExistence type="predicted"/>
<accession>A0ABS5CNJ2</accession>
<dbReference type="Proteomes" id="UP000673394">
    <property type="component" value="Unassembled WGS sequence"/>
</dbReference>
<evidence type="ECO:0000313" key="4">
    <source>
        <dbReference type="Proteomes" id="UP000673394"/>
    </source>
</evidence>
<sequence length="124" mass="12417">MAGLVALALPASPAAAAPGVSSGPTAAVHSAQSDEAKALAKATDTGDPVEVLSQRTETSQVIANPSGTFTQDVYATPQWTQQDHTLVPIDPTLTKGSDGRIATKATTVAVPFTEGGSTPMGTGE</sequence>
<name>A0ABS5CNJ2_9BACL</name>
<keyword evidence="4" id="KW-1185">Reference proteome</keyword>
<comment type="caution">
    <text evidence="3">The sequence shown here is derived from an EMBL/GenBank/DDBJ whole genome shotgun (WGS) entry which is preliminary data.</text>
</comment>
<protein>
    <submittedName>
        <fullName evidence="3">Uncharacterized protein</fullName>
    </submittedName>
</protein>
<organism evidence="3 4">
    <name type="scientific">Paenibacillus lignilyticus</name>
    <dbReference type="NCBI Taxonomy" id="1172615"/>
    <lineage>
        <taxon>Bacteria</taxon>
        <taxon>Bacillati</taxon>
        <taxon>Bacillota</taxon>
        <taxon>Bacilli</taxon>
        <taxon>Bacillales</taxon>
        <taxon>Paenibacillaceae</taxon>
        <taxon>Paenibacillus</taxon>
    </lineage>
</organism>
<feature type="non-terminal residue" evidence="3">
    <location>
        <position position="124"/>
    </location>
</feature>
<evidence type="ECO:0000256" key="1">
    <source>
        <dbReference type="SAM" id="MobiDB-lite"/>
    </source>
</evidence>
<keyword evidence="2" id="KW-0732">Signal</keyword>
<dbReference type="EMBL" id="JAGKSP010000067">
    <property type="protein sequence ID" value="MBP3967421.1"/>
    <property type="molecule type" value="Genomic_DNA"/>
</dbReference>
<dbReference type="RefSeq" id="WP_210664511.1">
    <property type="nucleotide sequence ID" value="NZ_JAGKSP010000067.1"/>
</dbReference>